<dbReference type="PANTHER" id="PTHR47893:SF1">
    <property type="entry name" value="REGULATORY PROTEIN PCHR"/>
    <property type="match status" value="1"/>
</dbReference>
<dbReference type="Gene3D" id="1.10.10.60">
    <property type="entry name" value="Homeodomain-like"/>
    <property type="match status" value="1"/>
</dbReference>
<dbReference type="SMART" id="SM00342">
    <property type="entry name" value="HTH_ARAC"/>
    <property type="match status" value="1"/>
</dbReference>
<dbReference type="PROSITE" id="PS01124">
    <property type="entry name" value="HTH_ARAC_FAMILY_2"/>
    <property type="match status" value="1"/>
</dbReference>
<dbReference type="RefSeq" id="WP_144632914.1">
    <property type="nucleotide sequence ID" value="NZ_BNAX01000021.1"/>
</dbReference>
<keyword evidence="3" id="KW-1185">Reference proteome</keyword>
<name>A0A558AN36_9PSEU</name>
<dbReference type="InterPro" id="IPR035418">
    <property type="entry name" value="AraC-bd_2"/>
</dbReference>
<evidence type="ECO:0000313" key="3">
    <source>
        <dbReference type="Proteomes" id="UP000318578"/>
    </source>
</evidence>
<dbReference type="PANTHER" id="PTHR47893">
    <property type="entry name" value="REGULATORY PROTEIN PCHR"/>
    <property type="match status" value="1"/>
</dbReference>
<dbReference type="EMBL" id="VJZA01000002">
    <property type="protein sequence ID" value="TVT25677.1"/>
    <property type="molecule type" value="Genomic_DNA"/>
</dbReference>
<dbReference type="GO" id="GO:0043565">
    <property type="term" value="F:sequence-specific DNA binding"/>
    <property type="evidence" value="ECO:0007669"/>
    <property type="project" value="InterPro"/>
</dbReference>
<organism evidence="2 3">
    <name type="scientific">Amycolatopsis acidiphila</name>
    <dbReference type="NCBI Taxonomy" id="715473"/>
    <lineage>
        <taxon>Bacteria</taxon>
        <taxon>Bacillati</taxon>
        <taxon>Actinomycetota</taxon>
        <taxon>Actinomycetes</taxon>
        <taxon>Pseudonocardiales</taxon>
        <taxon>Pseudonocardiaceae</taxon>
        <taxon>Amycolatopsis</taxon>
    </lineage>
</organism>
<dbReference type="InterPro" id="IPR018060">
    <property type="entry name" value="HTH_AraC"/>
</dbReference>
<proteinExistence type="predicted"/>
<reference evidence="2 3" key="1">
    <citation type="submission" date="2019-07" db="EMBL/GenBank/DDBJ databases">
        <title>New species of Amycolatopsis and Streptomyces.</title>
        <authorList>
            <person name="Duangmal K."/>
            <person name="Teo W.F.A."/>
            <person name="Lipun K."/>
        </authorList>
    </citation>
    <scope>NUCLEOTIDE SEQUENCE [LARGE SCALE GENOMIC DNA]</scope>
    <source>
        <strain evidence="2 3">JCM 30562</strain>
    </source>
</reference>
<gene>
    <name evidence="2" type="ORF">FNH06_02445</name>
</gene>
<dbReference type="OrthoDB" id="5464689at2"/>
<protein>
    <submittedName>
        <fullName evidence="2">AraC family transcriptional regulator</fullName>
    </submittedName>
</protein>
<sequence length="322" mass="36384">MSLPLHGHELFRSTNLDEIRTHMSGVLCPHEVGIRDRDVVLDAQMNSLHLGDIGLNYVHYGASVWVDPGCTKDFIALQIPMSGLSKIRCGTEEIESTPDVMLVSRQDEPLRMELSAGAQLLVTRMSWPFLVDTLSALLGVSAPWPLRFELGMNVRAEPQQAWFQLLVQCYRRASQPTWIPSRRLWGPHFKEQLALGLLRAQPNNYSEILAASPLPASHRVLRQAMAVLDGSPEYSHTECSLARKLAVSARSLDAAFRSYLHTSLPGHLFHVRLRRAFVDLLEAQPGQVTVDQVARRWGFTPEGFRRCYQREFGESPEETLHR</sequence>
<dbReference type="InterPro" id="IPR053142">
    <property type="entry name" value="PchR_regulatory_protein"/>
</dbReference>
<feature type="domain" description="HTH araC/xylS-type" evidence="1">
    <location>
        <begin position="222"/>
        <end position="322"/>
    </location>
</feature>
<dbReference type="Proteomes" id="UP000318578">
    <property type="component" value="Unassembled WGS sequence"/>
</dbReference>
<comment type="caution">
    <text evidence="2">The sequence shown here is derived from an EMBL/GenBank/DDBJ whole genome shotgun (WGS) entry which is preliminary data.</text>
</comment>
<dbReference type="AlphaFoldDB" id="A0A558AN36"/>
<dbReference type="GO" id="GO:0003700">
    <property type="term" value="F:DNA-binding transcription factor activity"/>
    <property type="evidence" value="ECO:0007669"/>
    <property type="project" value="InterPro"/>
</dbReference>
<accession>A0A558AN36</accession>
<dbReference type="Pfam" id="PF14525">
    <property type="entry name" value="AraC_binding_2"/>
    <property type="match status" value="1"/>
</dbReference>
<evidence type="ECO:0000259" key="1">
    <source>
        <dbReference type="PROSITE" id="PS01124"/>
    </source>
</evidence>
<evidence type="ECO:0000313" key="2">
    <source>
        <dbReference type="EMBL" id="TVT25677.1"/>
    </source>
</evidence>
<dbReference type="Pfam" id="PF12833">
    <property type="entry name" value="HTH_18"/>
    <property type="match status" value="1"/>
</dbReference>